<dbReference type="EMBL" id="CP150096">
    <property type="protein sequence ID" value="WZN44242.1"/>
    <property type="molecule type" value="Genomic_DNA"/>
</dbReference>
<evidence type="ECO:0000256" key="1">
    <source>
        <dbReference type="SAM" id="SignalP"/>
    </source>
</evidence>
<feature type="chain" id="PRO_5045585584" description="DUF5723 domain-containing protein" evidence="1">
    <location>
        <begin position="19"/>
        <end position="207"/>
    </location>
</feature>
<reference evidence="2 3" key="1">
    <citation type="submission" date="2024-03" db="EMBL/GenBank/DDBJ databases">
        <title>Chitinophaga caseinilytica sp. nov., a casein hydrolysing bacterium isolated from forest soil.</title>
        <authorList>
            <person name="Lee D.S."/>
            <person name="Han D.M."/>
            <person name="Baek J.H."/>
            <person name="Choi D.G."/>
            <person name="Jeon J.H."/>
            <person name="Jeon C.O."/>
        </authorList>
    </citation>
    <scope>NUCLEOTIDE SEQUENCE [LARGE SCALE GENOMIC DNA]</scope>
    <source>
        <strain evidence="2 3">KACC 19118</strain>
    </source>
</reference>
<gene>
    <name evidence="2" type="ORF">WJU22_15185</name>
</gene>
<name>A0ABZ2YYW8_9BACT</name>
<dbReference type="Proteomes" id="UP001449657">
    <property type="component" value="Chromosome"/>
</dbReference>
<accession>A0ABZ2YYW8</accession>
<organism evidence="2 3">
    <name type="scientific">Chitinophaga caseinilytica</name>
    <dbReference type="NCBI Taxonomy" id="2267521"/>
    <lineage>
        <taxon>Bacteria</taxon>
        <taxon>Pseudomonadati</taxon>
        <taxon>Bacteroidota</taxon>
        <taxon>Chitinophagia</taxon>
        <taxon>Chitinophagales</taxon>
        <taxon>Chitinophagaceae</taxon>
        <taxon>Chitinophaga</taxon>
    </lineage>
</organism>
<evidence type="ECO:0008006" key="4">
    <source>
        <dbReference type="Google" id="ProtNLM"/>
    </source>
</evidence>
<evidence type="ECO:0000313" key="2">
    <source>
        <dbReference type="EMBL" id="WZN44242.1"/>
    </source>
</evidence>
<keyword evidence="3" id="KW-1185">Reference proteome</keyword>
<proteinExistence type="predicted"/>
<protein>
    <recommendedName>
        <fullName evidence="4">DUF5723 domain-containing protein</fullName>
    </recommendedName>
</protein>
<keyword evidence="1" id="KW-0732">Signal</keyword>
<feature type="signal peptide" evidence="1">
    <location>
        <begin position="1"/>
        <end position="18"/>
    </location>
</feature>
<dbReference type="RefSeq" id="WP_341839032.1">
    <property type="nucleotide sequence ID" value="NZ_CP149792.1"/>
</dbReference>
<sequence length="207" mass="22707">MRSLLLSLFILSFLPSQAQHKKLRLPLWTFHQSNVNIYGVGLGWFPIYETVNTTTNGLRLEVPGPGLFIAFIPHAPWDTAYASATPIPADSLPEKVNGINLSALGSMTYQVNGISLGLIGQVNTRANGLSFSAINVVEKHNGLLLGIVSITKNMSGIQLSLNAVSEQVRGIQIGFMTSSKNTRGLQFGLWNVNEKRKMPIVNWNFRS</sequence>
<evidence type="ECO:0000313" key="3">
    <source>
        <dbReference type="Proteomes" id="UP001449657"/>
    </source>
</evidence>